<dbReference type="Proteomes" id="UP000235315">
    <property type="component" value="Chromosome"/>
</dbReference>
<protein>
    <submittedName>
        <fullName evidence="1">Uncharacterized protein</fullName>
    </submittedName>
</protein>
<sequence length="62" mass="6889">MLQFLLVGEVLMTNSESGTVVFSAVAVQTLRTSAIRSPTFRQHKKNFRLALLLPEDPTAIFP</sequence>
<accession>A0ABM6QUQ4</accession>
<proteinExistence type="predicted"/>
<gene>
    <name evidence="1" type="ORF">C1C98_03955</name>
</gene>
<evidence type="ECO:0000313" key="1">
    <source>
        <dbReference type="EMBL" id="AUO44650.1"/>
    </source>
</evidence>
<keyword evidence="2" id="KW-1185">Reference proteome</keyword>
<evidence type="ECO:0000313" key="2">
    <source>
        <dbReference type="Proteomes" id="UP000235315"/>
    </source>
</evidence>
<name>A0ABM6QUQ4_PSEO1</name>
<reference evidence="1 2" key="1">
    <citation type="submission" date="2018-01" db="EMBL/GenBank/DDBJ databases">
        <title>Tropical forage species Digitaria eriantha prevents oxidative stress under low temperature conditions by the incorporation of polyhydroxybutyrate-producing endophytic bacteria.</title>
        <authorList>
            <person name="Stritzler M."/>
            <person name="Ayub N."/>
        </authorList>
    </citation>
    <scope>NUCLEOTIDE SEQUENCE [LARGE SCALE GENOMIC DNA]</scope>
    <source>
        <strain evidence="1 2">FR1</strain>
    </source>
</reference>
<organism evidence="1 2">
    <name type="scientific">Pseudomonas ogarae (strain DSM 112162 / CECT 30235 / F113)</name>
    <dbReference type="NCBI Taxonomy" id="1114970"/>
    <lineage>
        <taxon>Bacteria</taxon>
        <taxon>Pseudomonadati</taxon>
        <taxon>Pseudomonadota</taxon>
        <taxon>Gammaproteobacteria</taxon>
        <taxon>Pseudomonadales</taxon>
        <taxon>Pseudomonadaceae</taxon>
        <taxon>Pseudomonas</taxon>
    </lineage>
</organism>
<dbReference type="EMBL" id="CP025738">
    <property type="protein sequence ID" value="AUO44650.1"/>
    <property type="molecule type" value="Genomic_DNA"/>
</dbReference>